<dbReference type="OrthoDB" id="3767534at2759"/>
<evidence type="ECO:0000256" key="1">
    <source>
        <dbReference type="ARBA" id="ARBA00004609"/>
    </source>
</evidence>
<keyword evidence="20" id="KW-1185">Reference proteome</keyword>
<evidence type="ECO:0000259" key="18">
    <source>
        <dbReference type="PROSITE" id="PS52012"/>
    </source>
</evidence>
<keyword evidence="8 15" id="KW-0479">Metal-binding</keyword>
<dbReference type="Proteomes" id="UP000016935">
    <property type="component" value="Unassembled WGS sequence"/>
</dbReference>
<name>R0I943_EXST2</name>
<reference evidence="19 20" key="1">
    <citation type="journal article" date="2012" name="PLoS Pathog.">
        <title>Diverse lifestyles and strategies of plant pathogenesis encoded in the genomes of eighteen Dothideomycetes fungi.</title>
        <authorList>
            <person name="Ohm R.A."/>
            <person name="Feau N."/>
            <person name="Henrissat B."/>
            <person name="Schoch C.L."/>
            <person name="Horwitz B.A."/>
            <person name="Barry K.W."/>
            <person name="Condon B.J."/>
            <person name="Copeland A.C."/>
            <person name="Dhillon B."/>
            <person name="Glaser F."/>
            <person name="Hesse C.N."/>
            <person name="Kosti I."/>
            <person name="LaButti K."/>
            <person name="Lindquist E.A."/>
            <person name="Lucas S."/>
            <person name="Salamov A.A."/>
            <person name="Bradshaw R.E."/>
            <person name="Ciuffetti L."/>
            <person name="Hamelin R.C."/>
            <person name="Kema G.H.J."/>
            <person name="Lawrence C."/>
            <person name="Scott J.A."/>
            <person name="Spatafora J.W."/>
            <person name="Turgeon B.G."/>
            <person name="de Wit P.J.G.M."/>
            <person name="Zhong S."/>
            <person name="Goodwin S.B."/>
            <person name="Grigoriev I.V."/>
        </authorList>
    </citation>
    <scope>NUCLEOTIDE SEQUENCE [LARGE SCALE GENOMIC DNA]</scope>
    <source>
        <strain evidence="20">28A</strain>
    </source>
</reference>
<comment type="subcellular location">
    <subcellularLocation>
        <location evidence="1">Cell membrane</location>
        <topology evidence="1">Lipid-anchor</topology>
        <topology evidence="1">GPI-anchor</topology>
    </subcellularLocation>
    <subcellularLocation>
        <location evidence="2">Secreted</location>
    </subcellularLocation>
</comment>
<keyword evidence="6 15" id="KW-0349">Heme</keyword>
<keyword evidence="14" id="KW-0449">Lipoprotein</keyword>
<comment type="similarity">
    <text evidence="3">Belongs to the RBT5 family.</text>
</comment>
<feature type="chain" id="PRO_5004342940" description="CFEM domain-containing protein" evidence="17">
    <location>
        <begin position="19"/>
        <end position="205"/>
    </location>
</feature>
<feature type="domain" description="CFEM" evidence="18">
    <location>
        <begin position="1"/>
        <end position="109"/>
    </location>
</feature>
<evidence type="ECO:0000313" key="20">
    <source>
        <dbReference type="Proteomes" id="UP000016935"/>
    </source>
</evidence>
<dbReference type="InterPro" id="IPR008427">
    <property type="entry name" value="Extracellular_membr_CFEM_dom"/>
</dbReference>
<keyword evidence="10 15" id="KW-0408">Iron</keyword>
<keyword evidence="13" id="KW-0325">Glycoprotein</keyword>
<evidence type="ECO:0000256" key="16">
    <source>
        <dbReference type="SAM" id="MobiDB-lite"/>
    </source>
</evidence>
<dbReference type="RefSeq" id="XP_008030363.1">
    <property type="nucleotide sequence ID" value="XM_008032172.1"/>
</dbReference>
<sequence length="205" mass="19730">MKTFTIASIVALASVASAQLDNIPQCALTCFIGPLAGDGCKDISDFACHCKKGDQLLSQVQPCAQGACSAADQQKAIAAVEATCKSVGVPITIPGASAAPSGDNAPKSSIPAASAASSASPSASASPSPSPSPSASPSGTSGGIMSIVTHSSMDSKVPSMTPTPTTTPSRSPAASSSASQFTGAAVQATHAAGIIGAAALAMLAL</sequence>
<dbReference type="GO" id="GO:0005576">
    <property type="term" value="C:extracellular region"/>
    <property type="evidence" value="ECO:0007669"/>
    <property type="project" value="UniProtKB-SubCell"/>
</dbReference>
<dbReference type="Pfam" id="PF05730">
    <property type="entry name" value="CFEM"/>
    <property type="match status" value="1"/>
</dbReference>
<dbReference type="InterPro" id="IPR051735">
    <property type="entry name" value="CFEM_domain"/>
</dbReference>
<evidence type="ECO:0000256" key="4">
    <source>
        <dbReference type="ARBA" id="ARBA00022475"/>
    </source>
</evidence>
<reference evidence="19 20" key="2">
    <citation type="journal article" date="2013" name="PLoS Genet.">
        <title>Comparative genome structure, secondary metabolite, and effector coding capacity across Cochliobolus pathogens.</title>
        <authorList>
            <person name="Condon B.J."/>
            <person name="Leng Y."/>
            <person name="Wu D."/>
            <person name="Bushley K.E."/>
            <person name="Ohm R.A."/>
            <person name="Otillar R."/>
            <person name="Martin J."/>
            <person name="Schackwitz W."/>
            <person name="Grimwood J."/>
            <person name="MohdZainudin N."/>
            <person name="Xue C."/>
            <person name="Wang R."/>
            <person name="Manning V.A."/>
            <person name="Dhillon B."/>
            <person name="Tu Z.J."/>
            <person name="Steffenson B.J."/>
            <person name="Salamov A."/>
            <person name="Sun H."/>
            <person name="Lowry S."/>
            <person name="LaButti K."/>
            <person name="Han J."/>
            <person name="Copeland A."/>
            <person name="Lindquist E."/>
            <person name="Barry K."/>
            <person name="Schmutz J."/>
            <person name="Baker S.E."/>
            <person name="Ciuffetti L.M."/>
            <person name="Grigoriev I.V."/>
            <person name="Zhong S."/>
            <person name="Turgeon B.G."/>
        </authorList>
    </citation>
    <scope>NUCLEOTIDE SEQUENCE [LARGE SCALE GENOMIC DNA]</scope>
    <source>
        <strain evidence="20">28A</strain>
    </source>
</reference>
<dbReference type="GeneID" id="19399503"/>
<feature type="region of interest" description="Disordered" evidence="16">
    <location>
        <begin position="96"/>
        <end position="176"/>
    </location>
</feature>
<dbReference type="SMART" id="SM00747">
    <property type="entry name" value="CFEM"/>
    <property type="match status" value="1"/>
</dbReference>
<evidence type="ECO:0000256" key="10">
    <source>
        <dbReference type="ARBA" id="ARBA00023004"/>
    </source>
</evidence>
<evidence type="ECO:0000256" key="17">
    <source>
        <dbReference type="SAM" id="SignalP"/>
    </source>
</evidence>
<dbReference type="PANTHER" id="PTHR37928:SF2">
    <property type="entry name" value="GPI ANCHORED CFEM DOMAIN PROTEIN (AFU_ORTHOLOGUE AFUA_6G10580)"/>
    <property type="match status" value="1"/>
</dbReference>
<comment type="caution">
    <text evidence="15">Lacks conserved residue(s) required for the propagation of feature annotation.</text>
</comment>
<dbReference type="PANTHER" id="PTHR37928">
    <property type="entry name" value="CFEM DOMAIN PROTEIN (AFU_ORTHOLOGUE AFUA_6G14090)"/>
    <property type="match status" value="1"/>
</dbReference>
<dbReference type="AlphaFoldDB" id="R0I943"/>
<evidence type="ECO:0000256" key="5">
    <source>
        <dbReference type="ARBA" id="ARBA00022525"/>
    </source>
</evidence>
<evidence type="ECO:0000256" key="15">
    <source>
        <dbReference type="PROSITE-ProRule" id="PRU01356"/>
    </source>
</evidence>
<evidence type="ECO:0000256" key="2">
    <source>
        <dbReference type="ARBA" id="ARBA00004613"/>
    </source>
</evidence>
<dbReference type="EMBL" id="KB908855">
    <property type="protein sequence ID" value="EOA82020.1"/>
    <property type="molecule type" value="Genomic_DNA"/>
</dbReference>
<proteinExistence type="inferred from homology"/>
<feature type="compositionally biased region" description="Low complexity" evidence="16">
    <location>
        <begin position="158"/>
        <end position="176"/>
    </location>
</feature>
<feature type="binding site" description="axial binding residue" evidence="15">
    <location>
        <position position="45"/>
    </location>
    <ligand>
        <name>heme</name>
        <dbReference type="ChEBI" id="CHEBI:30413"/>
    </ligand>
    <ligandPart>
        <name>Fe</name>
        <dbReference type="ChEBI" id="CHEBI:18248"/>
    </ligandPart>
</feature>
<evidence type="ECO:0000256" key="14">
    <source>
        <dbReference type="ARBA" id="ARBA00023288"/>
    </source>
</evidence>
<dbReference type="PROSITE" id="PS52012">
    <property type="entry name" value="CFEM"/>
    <property type="match status" value="1"/>
</dbReference>
<gene>
    <name evidence="19" type="ORF">SETTUDRAFT_165528</name>
</gene>
<evidence type="ECO:0000256" key="6">
    <source>
        <dbReference type="ARBA" id="ARBA00022617"/>
    </source>
</evidence>
<dbReference type="GO" id="GO:0046872">
    <property type="term" value="F:metal ion binding"/>
    <property type="evidence" value="ECO:0007669"/>
    <property type="project" value="UniProtKB-UniRule"/>
</dbReference>
<keyword evidence="5" id="KW-0964">Secreted</keyword>
<evidence type="ECO:0000256" key="12">
    <source>
        <dbReference type="ARBA" id="ARBA00023157"/>
    </source>
</evidence>
<accession>R0I943</accession>
<feature type="compositionally biased region" description="Low complexity" evidence="16">
    <location>
        <begin position="105"/>
        <end position="127"/>
    </location>
</feature>
<evidence type="ECO:0000256" key="8">
    <source>
        <dbReference type="ARBA" id="ARBA00022723"/>
    </source>
</evidence>
<dbReference type="GO" id="GO:0098552">
    <property type="term" value="C:side of membrane"/>
    <property type="evidence" value="ECO:0007669"/>
    <property type="project" value="UniProtKB-KW"/>
</dbReference>
<keyword evidence="4" id="KW-1003">Cell membrane</keyword>
<keyword evidence="12" id="KW-1015">Disulfide bond</keyword>
<protein>
    <recommendedName>
        <fullName evidence="18">CFEM domain-containing protein</fullName>
    </recommendedName>
</protein>
<evidence type="ECO:0000313" key="19">
    <source>
        <dbReference type="EMBL" id="EOA82020.1"/>
    </source>
</evidence>
<dbReference type="eggNOG" id="ENOG502SFDE">
    <property type="taxonomic scope" value="Eukaryota"/>
</dbReference>
<evidence type="ECO:0000256" key="13">
    <source>
        <dbReference type="ARBA" id="ARBA00023180"/>
    </source>
</evidence>
<evidence type="ECO:0000256" key="11">
    <source>
        <dbReference type="ARBA" id="ARBA00023136"/>
    </source>
</evidence>
<feature type="signal peptide" evidence="17">
    <location>
        <begin position="1"/>
        <end position="18"/>
    </location>
</feature>
<evidence type="ECO:0000256" key="9">
    <source>
        <dbReference type="ARBA" id="ARBA00022729"/>
    </source>
</evidence>
<evidence type="ECO:0000256" key="3">
    <source>
        <dbReference type="ARBA" id="ARBA00010031"/>
    </source>
</evidence>
<keyword evidence="9 17" id="KW-0732">Signal</keyword>
<dbReference type="GO" id="GO:0005886">
    <property type="term" value="C:plasma membrane"/>
    <property type="evidence" value="ECO:0007669"/>
    <property type="project" value="UniProtKB-SubCell"/>
</dbReference>
<organism evidence="19 20">
    <name type="scientific">Exserohilum turcicum (strain 28A)</name>
    <name type="common">Northern leaf blight fungus</name>
    <name type="synonym">Setosphaeria turcica</name>
    <dbReference type="NCBI Taxonomy" id="671987"/>
    <lineage>
        <taxon>Eukaryota</taxon>
        <taxon>Fungi</taxon>
        <taxon>Dikarya</taxon>
        <taxon>Ascomycota</taxon>
        <taxon>Pezizomycotina</taxon>
        <taxon>Dothideomycetes</taxon>
        <taxon>Pleosporomycetidae</taxon>
        <taxon>Pleosporales</taxon>
        <taxon>Pleosporineae</taxon>
        <taxon>Pleosporaceae</taxon>
        <taxon>Exserohilum</taxon>
    </lineage>
</organism>
<dbReference type="HOGENOM" id="CLU_063084_2_1_1"/>
<keyword evidence="7" id="KW-0336">GPI-anchor</keyword>
<keyword evidence="11" id="KW-0472">Membrane</keyword>
<dbReference type="STRING" id="671987.R0I943"/>
<evidence type="ECO:0000256" key="7">
    <source>
        <dbReference type="ARBA" id="ARBA00022622"/>
    </source>
</evidence>